<evidence type="ECO:0000256" key="1">
    <source>
        <dbReference type="ARBA" id="ARBA00023015"/>
    </source>
</evidence>
<reference evidence="7 8" key="1">
    <citation type="submission" date="2024-10" db="EMBL/GenBank/DDBJ databases">
        <title>The Natural Products Discovery Center: Release of the First 8490 Sequenced Strains for Exploring Actinobacteria Biosynthetic Diversity.</title>
        <authorList>
            <person name="Kalkreuter E."/>
            <person name="Kautsar S.A."/>
            <person name="Yang D."/>
            <person name="Bader C.D."/>
            <person name="Teijaro C.N."/>
            <person name="Fluegel L."/>
            <person name="Davis C.M."/>
            <person name="Simpson J.R."/>
            <person name="Lauterbach L."/>
            <person name="Steele A.D."/>
            <person name="Gui C."/>
            <person name="Meng S."/>
            <person name="Li G."/>
            <person name="Viehrig K."/>
            <person name="Ye F."/>
            <person name="Su P."/>
            <person name="Kiefer A.F."/>
            <person name="Nichols A."/>
            <person name="Cepeda A.J."/>
            <person name="Yan W."/>
            <person name="Fan B."/>
            <person name="Jiang Y."/>
            <person name="Adhikari A."/>
            <person name="Zheng C.-J."/>
            <person name="Schuster L."/>
            <person name="Cowan T.M."/>
            <person name="Smanski M.J."/>
            <person name="Chevrette M.G."/>
            <person name="De Carvalho L.P.S."/>
            <person name="Shen B."/>
        </authorList>
    </citation>
    <scope>NUCLEOTIDE SEQUENCE [LARGE SCALE GENOMIC DNA]</scope>
    <source>
        <strain evidence="7 8">NPDC003040</strain>
    </source>
</reference>
<dbReference type="InterPro" id="IPR054156">
    <property type="entry name" value="YxaF_TetR_C"/>
</dbReference>
<comment type="caution">
    <text evidence="7">The sequence shown here is derived from an EMBL/GenBank/DDBJ whole genome shotgun (WGS) entry which is preliminary data.</text>
</comment>
<dbReference type="SUPFAM" id="SSF48498">
    <property type="entry name" value="Tetracyclin repressor-like, C-terminal domain"/>
    <property type="match status" value="1"/>
</dbReference>
<protein>
    <submittedName>
        <fullName evidence="7">TetR/AcrR family transcriptional regulator</fullName>
    </submittedName>
</protein>
<proteinExistence type="predicted"/>
<accession>A0ABW6QXJ8</accession>
<dbReference type="Gene3D" id="1.10.357.10">
    <property type="entry name" value="Tetracycline Repressor, domain 2"/>
    <property type="match status" value="1"/>
</dbReference>
<dbReference type="InterPro" id="IPR001647">
    <property type="entry name" value="HTH_TetR"/>
</dbReference>
<dbReference type="InterPro" id="IPR009057">
    <property type="entry name" value="Homeodomain-like_sf"/>
</dbReference>
<dbReference type="InterPro" id="IPR036271">
    <property type="entry name" value="Tet_transcr_reg_TetR-rel_C_sf"/>
</dbReference>
<feature type="compositionally biased region" description="Basic and acidic residues" evidence="4">
    <location>
        <begin position="7"/>
        <end position="22"/>
    </location>
</feature>
<dbReference type="Pfam" id="PF21993">
    <property type="entry name" value="TetR_C_13_2"/>
    <property type="match status" value="1"/>
</dbReference>
<name>A0ABW6QXJ8_9NOCA</name>
<evidence type="ECO:0000259" key="5">
    <source>
        <dbReference type="Pfam" id="PF00440"/>
    </source>
</evidence>
<evidence type="ECO:0000256" key="4">
    <source>
        <dbReference type="SAM" id="MobiDB-lite"/>
    </source>
</evidence>
<dbReference type="PANTHER" id="PTHR47506">
    <property type="entry name" value="TRANSCRIPTIONAL REGULATORY PROTEIN"/>
    <property type="match status" value="1"/>
</dbReference>
<feature type="region of interest" description="Disordered" evidence="4">
    <location>
        <begin position="1"/>
        <end position="22"/>
    </location>
</feature>
<gene>
    <name evidence="7" type="ORF">ACFYV7_23915</name>
</gene>
<evidence type="ECO:0000313" key="8">
    <source>
        <dbReference type="Proteomes" id="UP001601948"/>
    </source>
</evidence>
<keyword evidence="2" id="KW-0238">DNA-binding</keyword>
<keyword evidence="1" id="KW-0805">Transcription regulation</keyword>
<dbReference type="EMBL" id="JBIAPI010000006">
    <property type="protein sequence ID" value="MFF3225864.1"/>
    <property type="molecule type" value="Genomic_DNA"/>
</dbReference>
<organism evidence="7 8">
    <name type="scientific">Nocardia suismassiliense</name>
    <dbReference type="NCBI Taxonomy" id="2077092"/>
    <lineage>
        <taxon>Bacteria</taxon>
        <taxon>Bacillati</taxon>
        <taxon>Actinomycetota</taxon>
        <taxon>Actinomycetes</taxon>
        <taxon>Mycobacteriales</taxon>
        <taxon>Nocardiaceae</taxon>
        <taxon>Nocardia</taxon>
    </lineage>
</organism>
<dbReference type="RefSeq" id="WP_387720652.1">
    <property type="nucleotide sequence ID" value="NZ_JBIAPI010000006.1"/>
</dbReference>
<dbReference type="SUPFAM" id="SSF46689">
    <property type="entry name" value="Homeodomain-like"/>
    <property type="match status" value="1"/>
</dbReference>
<evidence type="ECO:0000256" key="3">
    <source>
        <dbReference type="ARBA" id="ARBA00023163"/>
    </source>
</evidence>
<keyword evidence="8" id="KW-1185">Reference proteome</keyword>
<sequence length="212" mass="22762">MAGTRRARSDGSVRPRPGDARRRMIEGAVESLRVHGASATSVDRVLSSTGAPRGSVYHHFPGGRTELVNEAVVTAGTLMSEFIERLTRDNDSVTALDQFGAMWRCTLVDSGFRAGCPIFAVAVETNDDAPEFARAAAEIFARWQTSLADVLVREGVSEARARRLATLTVAAFEGAIALCRAQRDITPLDDVVAELRDLLPTATGTVDPGLQH</sequence>
<feature type="domain" description="HTH tetR-type" evidence="5">
    <location>
        <begin position="25"/>
        <end position="70"/>
    </location>
</feature>
<evidence type="ECO:0000313" key="7">
    <source>
        <dbReference type="EMBL" id="MFF3225864.1"/>
    </source>
</evidence>
<evidence type="ECO:0000256" key="2">
    <source>
        <dbReference type="ARBA" id="ARBA00023125"/>
    </source>
</evidence>
<feature type="domain" description="Transcriptional regulator LmrA/YxaF-like C-terminal" evidence="6">
    <location>
        <begin position="93"/>
        <end position="192"/>
    </location>
</feature>
<keyword evidence="3" id="KW-0804">Transcription</keyword>
<dbReference type="PANTHER" id="PTHR47506:SF3">
    <property type="entry name" value="HTH-TYPE TRANSCRIPTIONAL REGULATOR LMRA"/>
    <property type="match status" value="1"/>
</dbReference>
<dbReference type="Pfam" id="PF00440">
    <property type="entry name" value="TetR_N"/>
    <property type="match status" value="1"/>
</dbReference>
<dbReference type="Proteomes" id="UP001601948">
    <property type="component" value="Unassembled WGS sequence"/>
</dbReference>
<evidence type="ECO:0000259" key="6">
    <source>
        <dbReference type="Pfam" id="PF21993"/>
    </source>
</evidence>